<reference evidence="9 10" key="1">
    <citation type="journal article" date="2017" name="Curr. Biol.">
        <title>Genome architecture and evolution of a unichromosomal asexual nematode.</title>
        <authorList>
            <person name="Fradin H."/>
            <person name="Zegar C."/>
            <person name="Gutwein M."/>
            <person name="Lucas J."/>
            <person name="Kovtun M."/>
            <person name="Corcoran D."/>
            <person name="Baugh L.R."/>
            <person name="Kiontke K."/>
            <person name="Gunsalus K."/>
            <person name="Fitch D.H."/>
            <person name="Piano F."/>
        </authorList>
    </citation>
    <scope>NUCLEOTIDE SEQUENCE [LARGE SCALE GENOMIC DNA]</scope>
    <source>
        <strain evidence="9">PF1309</strain>
    </source>
</reference>
<dbReference type="Proteomes" id="UP000218231">
    <property type="component" value="Unassembled WGS sequence"/>
</dbReference>
<dbReference type="STRING" id="2018661.A0A2A2JHJ9"/>
<keyword evidence="6" id="KW-0865">Zymogen</keyword>
<dbReference type="Gene3D" id="3.90.70.10">
    <property type="entry name" value="Cysteine proteinases"/>
    <property type="match status" value="1"/>
</dbReference>
<keyword evidence="7" id="KW-1015">Disulfide bond</keyword>
<comment type="caution">
    <text evidence="9">The sequence shown here is derived from an EMBL/GenBank/DDBJ whole genome shotgun (WGS) entry which is preliminary data.</text>
</comment>
<dbReference type="EMBL" id="LIAE01010427">
    <property type="protein sequence ID" value="PAV61193.1"/>
    <property type="molecule type" value="Genomic_DNA"/>
</dbReference>
<evidence type="ECO:0000259" key="8">
    <source>
        <dbReference type="SMART" id="SM00645"/>
    </source>
</evidence>
<dbReference type="InterPro" id="IPR025660">
    <property type="entry name" value="Pept_his_AS"/>
</dbReference>
<proteinExistence type="inferred from homology"/>
<dbReference type="OrthoDB" id="640249at2759"/>
<organism evidence="9 10">
    <name type="scientific">Diploscapter pachys</name>
    <dbReference type="NCBI Taxonomy" id="2018661"/>
    <lineage>
        <taxon>Eukaryota</taxon>
        <taxon>Metazoa</taxon>
        <taxon>Ecdysozoa</taxon>
        <taxon>Nematoda</taxon>
        <taxon>Chromadorea</taxon>
        <taxon>Rhabditida</taxon>
        <taxon>Rhabditina</taxon>
        <taxon>Rhabditomorpha</taxon>
        <taxon>Rhabditoidea</taxon>
        <taxon>Rhabditidae</taxon>
        <taxon>Diploscapter</taxon>
    </lineage>
</organism>
<keyword evidence="3" id="KW-0732">Signal</keyword>
<dbReference type="InterPro" id="IPR000668">
    <property type="entry name" value="Peptidase_C1A_C"/>
</dbReference>
<keyword evidence="10" id="KW-1185">Reference proteome</keyword>
<evidence type="ECO:0000256" key="6">
    <source>
        <dbReference type="ARBA" id="ARBA00023145"/>
    </source>
</evidence>
<name>A0A2A2JHJ9_9BILA</name>
<keyword evidence="2" id="KW-0645">Protease</keyword>
<dbReference type="InterPro" id="IPR013128">
    <property type="entry name" value="Peptidase_C1A"/>
</dbReference>
<dbReference type="CDD" id="cd02620">
    <property type="entry name" value="Peptidase_C1A_CathepsinB"/>
    <property type="match status" value="1"/>
</dbReference>
<comment type="similarity">
    <text evidence="1">Belongs to the peptidase C1 family.</text>
</comment>
<dbReference type="PRINTS" id="PR00705">
    <property type="entry name" value="PAPAIN"/>
</dbReference>
<dbReference type="SMART" id="SM00645">
    <property type="entry name" value="Pept_C1"/>
    <property type="match status" value="1"/>
</dbReference>
<evidence type="ECO:0000256" key="3">
    <source>
        <dbReference type="ARBA" id="ARBA00022729"/>
    </source>
</evidence>
<evidence type="ECO:0000256" key="1">
    <source>
        <dbReference type="ARBA" id="ARBA00008455"/>
    </source>
</evidence>
<evidence type="ECO:0000256" key="5">
    <source>
        <dbReference type="ARBA" id="ARBA00022807"/>
    </source>
</evidence>
<evidence type="ECO:0000256" key="7">
    <source>
        <dbReference type="ARBA" id="ARBA00023157"/>
    </source>
</evidence>
<feature type="domain" description="Peptidase C1A papain C-terminal" evidence="8">
    <location>
        <begin position="45"/>
        <end position="286"/>
    </location>
</feature>
<evidence type="ECO:0000256" key="2">
    <source>
        <dbReference type="ARBA" id="ARBA00022670"/>
    </source>
</evidence>
<protein>
    <recommendedName>
        <fullName evidence="8">Peptidase C1A papain C-terminal domain-containing protein</fullName>
    </recommendedName>
</protein>
<dbReference type="InterPro" id="IPR000169">
    <property type="entry name" value="Pept_cys_AS"/>
</dbReference>
<dbReference type="AlphaFoldDB" id="A0A2A2JHJ9"/>
<dbReference type="SUPFAM" id="SSF54001">
    <property type="entry name" value="Cysteine proteinases"/>
    <property type="match status" value="1"/>
</dbReference>
<evidence type="ECO:0000256" key="4">
    <source>
        <dbReference type="ARBA" id="ARBA00022801"/>
    </source>
</evidence>
<keyword evidence="5" id="KW-0788">Thiol protease</keyword>
<dbReference type="InterPro" id="IPR038765">
    <property type="entry name" value="Papain-like_cys_pep_sf"/>
</dbReference>
<dbReference type="PROSITE" id="PS00139">
    <property type="entry name" value="THIOL_PROTEASE_CYS"/>
    <property type="match status" value="1"/>
</dbReference>
<dbReference type="Pfam" id="PF00112">
    <property type="entry name" value="Peptidase_C1"/>
    <property type="match status" value="1"/>
</dbReference>
<gene>
    <name evidence="9" type="ORF">WR25_06832</name>
</gene>
<dbReference type="GO" id="GO:0008234">
    <property type="term" value="F:cysteine-type peptidase activity"/>
    <property type="evidence" value="ECO:0007669"/>
    <property type="project" value="UniProtKB-KW"/>
</dbReference>
<dbReference type="PANTHER" id="PTHR12411">
    <property type="entry name" value="CYSTEINE PROTEASE FAMILY C1-RELATED"/>
    <property type="match status" value="1"/>
</dbReference>
<evidence type="ECO:0000313" key="9">
    <source>
        <dbReference type="EMBL" id="PAV61193.1"/>
    </source>
</evidence>
<dbReference type="PROSITE" id="PS00639">
    <property type="entry name" value="THIOL_PROTEASE_HIS"/>
    <property type="match status" value="1"/>
</dbReference>
<sequence length="415" mass="45856">MILEAIPVFLPKFTPTPGLNLCHTTNAWRPLTRMLSIGRHLNISLPESFDARGWWTECPMIAHVRDQSSCGSCWAFGCVEAISDRICISTKGKSQPIISAAELMECCADCGEGCYGGWPYEAWKFWVEKGIVTGGDFANDATCQPYPFPSCAHSNSAMDVCNNGGMFKTPICSQKCQTNYSKDFNADKYYGLVSYGVKNDEEAIMKELVTYGPVEVAFDVYEDFVHYKSGVYKHTVGELLGGHAVKLIGYGVKDGVKYWLIVNSWGTDWGDNANMFHYLVLGSFVALASAQLFFGTQTPITETDPNSIDNQKLAWSAVNSVNSDFTNAMQVNHFVPMKILYAWTSENMGQKYNKLFAIYKVSSCNKMTVPVASLQPNSTCKPESNGVSTLYEISSQTSAFSLGPQITATKLKEIQ</sequence>
<dbReference type="GO" id="GO:0006508">
    <property type="term" value="P:proteolysis"/>
    <property type="evidence" value="ECO:0007669"/>
    <property type="project" value="UniProtKB-KW"/>
</dbReference>
<keyword evidence="4" id="KW-0378">Hydrolase</keyword>
<evidence type="ECO:0000313" key="10">
    <source>
        <dbReference type="Proteomes" id="UP000218231"/>
    </source>
</evidence>
<accession>A0A2A2JHJ9</accession>
<dbReference type="FunFam" id="3.90.70.10:FF:000031">
    <property type="entry name" value="Cathepsin B"/>
    <property type="match status" value="1"/>
</dbReference>